<dbReference type="SUPFAM" id="SSF117281">
    <property type="entry name" value="Kelch motif"/>
    <property type="match status" value="2"/>
</dbReference>
<dbReference type="InParanoid" id="B8CD12"/>
<dbReference type="AlphaFoldDB" id="B8CD12"/>
<dbReference type="InterPro" id="IPR015915">
    <property type="entry name" value="Kelch-typ_b-propeller"/>
</dbReference>
<dbReference type="KEGG" id="tps:THAPSDRAFT_24961"/>
<dbReference type="PANTHER" id="PTHR24412:SF489">
    <property type="entry name" value="RING FINGER DOMAIN AND KELCH REPEAT-CONTAINING PROTEIN DDB_G0271372"/>
    <property type="match status" value="1"/>
</dbReference>
<dbReference type="GeneID" id="7444005"/>
<reference evidence="3 4" key="1">
    <citation type="journal article" date="2004" name="Science">
        <title>The genome of the diatom Thalassiosira pseudonana: ecology, evolution, and metabolism.</title>
        <authorList>
            <person name="Armbrust E.V."/>
            <person name="Berges J.A."/>
            <person name="Bowler C."/>
            <person name="Green B.R."/>
            <person name="Martinez D."/>
            <person name="Putnam N.H."/>
            <person name="Zhou S."/>
            <person name="Allen A.E."/>
            <person name="Apt K.E."/>
            <person name="Bechner M."/>
            <person name="Brzezinski M.A."/>
            <person name="Chaal B.K."/>
            <person name="Chiovitti A."/>
            <person name="Davis A.K."/>
            <person name="Demarest M.S."/>
            <person name="Detter J.C."/>
            <person name="Glavina T."/>
            <person name="Goodstein D."/>
            <person name="Hadi M.Z."/>
            <person name="Hellsten U."/>
            <person name="Hildebrand M."/>
            <person name="Jenkins B.D."/>
            <person name="Jurka J."/>
            <person name="Kapitonov V.V."/>
            <person name="Kroger N."/>
            <person name="Lau W.W."/>
            <person name="Lane T.W."/>
            <person name="Larimer F.W."/>
            <person name="Lippmeier J.C."/>
            <person name="Lucas S."/>
            <person name="Medina M."/>
            <person name="Montsant A."/>
            <person name="Obornik M."/>
            <person name="Parker M.S."/>
            <person name="Palenik B."/>
            <person name="Pazour G.J."/>
            <person name="Richardson P.M."/>
            <person name="Rynearson T.A."/>
            <person name="Saito M.A."/>
            <person name="Schwartz D.C."/>
            <person name="Thamatrakoln K."/>
            <person name="Valentin K."/>
            <person name="Vardi A."/>
            <person name="Wilkerson F.P."/>
            <person name="Rokhsar D.S."/>
        </authorList>
    </citation>
    <scope>NUCLEOTIDE SEQUENCE [LARGE SCALE GENOMIC DNA]</scope>
    <source>
        <strain evidence="3 4">CCMP1335</strain>
    </source>
</reference>
<dbReference type="eggNOG" id="KOG4441">
    <property type="taxonomic scope" value="Eukaryota"/>
</dbReference>
<protein>
    <recommendedName>
        <fullName evidence="5">Kelch domain-containing protein</fullName>
    </recommendedName>
</protein>
<dbReference type="STRING" id="35128.B8CD12"/>
<dbReference type="InterPro" id="IPR006652">
    <property type="entry name" value="Kelch_1"/>
</dbReference>
<evidence type="ECO:0008006" key="5">
    <source>
        <dbReference type="Google" id="ProtNLM"/>
    </source>
</evidence>
<name>B8CD12_THAPS</name>
<dbReference type="RefSeq" id="XP_002294033.1">
    <property type="nucleotide sequence ID" value="XM_002293997.1"/>
</dbReference>
<dbReference type="Gene3D" id="2.120.10.80">
    <property type="entry name" value="Kelch-type beta propeller"/>
    <property type="match status" value="2"/>
</dbReference>
<dbReference type="Pfam" id="PF24681">
    <property type="entry name" value="Kelch_KLHDC2_KLHL20_DRC7"/>
    <property type="match status" value="1"/>
</dbReference>
<evidence type="ECO:0000313" key="3">
    <source>
        <dbReference type="EMBL" id="EED88388.1"/>
    </source>
</evidence>
<keyword evidence="2" id="KW-0677">Repeat</keyword>
<organism evidence="3 4">
    <name type="scientific">Thalassiosira pseudonana</name>
    <name type="common">Marine diatom</name>
    <name type="synonym">Cyclotella nana</name>
    <dbReference type="NCBI Taxonomy" id="35128"/>
    <lineage>
        <taxon>Eukaryota</taxon>
        <taxon>Sar</taxon>
        <taxon>Stramenopiles</taxon>
        <taxon>Ochrophyta</taxon>
        <taxon>Bacillariophyta</taxon>
        <taxon>Coscinodiscophyceae</taxon>
        <taxon>Thalassiosirophycidae</taxon>
        <taxon>Thalassiosirales</taxon>
        <taxon>Thalassiosiraceae</taxon>
        <taxon>Thalassiosira</taxon>
    </lineage>
</organism>
<dbReference type="PANTHER" id="PTHR24412">
    <property type="entry name" value="KELCH PROTEIN"/>
    <property type="match status" value="1"/>
</dbReference>
<keyword evidence="1" id="KW-0880">Kelch repeat</keyword>
<keyword evidence="4" id="KW-1185">Reference proteome</keyword>
<accession>B8CD12</accession>
<sequence>MSFENDVDLTLWEPFPDVPNTSDDYRGYAMASSRDVVYISGGCSGNAIGSNNTKVNKSLISFNMSTRKWTELPNMNYHRWGHRLAVVEGGRYLFAIGGWGYKNNTSHGNTGNGKEKKKMSIRSALRKVDIEEKHPIEKLTSYEVYDVSNHVWKEAGELNEPRRDFAMSVDCTSGKIYIFGGVGTNGALSTAEVYNPYEGKWVYLNEALPEAKRWCHALLVGSLIHILDTGKNTLTYNTTTNAWLEDPPDESIVPRCPSNGKVCTTSSFSEGQVLVYGYPVKDVDHGTLSNRWMIVHIGNNKRCKSWTVLPPADEFMYYRCTASDGKLIIGTGNNMISFQITDNATEDGGSTVAPSSASSVEGSLKGGSVLSGGGGRVVEPIKDDGTWKLQPEISSKPKDFRGYAVASAGDLLFISGGCSGDGTLYRSFLCYNVVTQKWKKLPGMTHRRLGHKMAVSTDGRYLYVIGGGDGKTLRSMGVDVYDVLKETWTAAPAMNHYRVFFGFTVCSKKIYVFGGIGSNNGSQLSSVEVYDPDTNGWEFVSSMPEERGVCNVITVGHAIYVFGTPSQRVLSYDTLLDKWFEEIESPLPAMPPGGCVCAASAYIGGEVLVFKYPLRGQQNKHRRTAHIYNASSHSWKSVNLLDEFACYSAIVAGAKCVVVTPQNQLQACILPRD</sequence>
<dbReference type="EMBL" id="CM000650">
    <property type="protein sequence ID" value="EED88388.1"/>
    <property type="molecule type" value="Genomic_DNA"/>
</dbReference>
<dbReference type="Proteomes" id="UP000001449">
    <property type="component" value="Chromosome 15"/>
</dbReference>
<dbReference type="PaxDb" id="35128-Thaps24961"/>
<gene>
    <name evidence="3" type="ORF">THAPSDRAFT_24961</name>
</gene>
<evidence type="ECO:0000313" key="4">
    <source>
        <dbReference type="Proteomes" id="UP000001449"/>
    </source>
</evidence>
<evidence type="ECO:0000256" key="1">
    <source>
        <dbReference type="ARBA" id="ARBA00022441"/>
    </source>
</evidence>
<reference evidence="3 4" key="2">
    <citation type="journal article" date="2008" name="Nature">
        <title>The Phaeodactylum genome reveals the evolutionary history of diatom genomes.</title>
        <authorList>
            <person name="Bowler C."/>
            <person name="Allen A.E."/>
            <person name="Badger J.H."/>
            <person name="Grimwood J."/>
            <person name="Jabbari K."/>
            <person name="Kuo A."/>
            <person name="Maheswari U."/>
            <person name="Martens C."/>
            <person name="Maumus F."/>
            <person name="Otillar R.P."/>
            <person name="Rayko E."/>
            <person name="Salamov A."/>
            <person name="Vandepoele K."/>
            <person name="Beszteri B."/>
            <person name="Gruber A."/>
            <person name="Heijde M."/>
            <person name="Katinka M."/>
            <person name="Mock T."/>
            <person name="Valentin K."/>
            <person name="Verret F."/>
            <person name="Berges J.A."/>
            <person name="Brownlee C."/>
            <person name="Cadoret J.P."/>
            <person name="Chiovitti A."/>
            <person name="Choi C.J."/>
            <person name="Coesel S."/>
            <person name="De Martino A."/>
            <person name="Detter J.C."/>
            <person name="Durkin C."/>
            <person name="Falciatore A."/>
            <person name="Fournet J."/>
            <person name="Haruta M."/>
            <person name="Huysman M.J."/>
            <person name="Jenkins B.D."/>
            <person name="Jiroutova K."/>
            <person name="Jorgensen R.E."/>
            <person name="Joubert Y."/>
            <person name="Kaplan A."/>
            <person name="Kroger N."/>
            <person name="Kroth P.G."/>
            <person name="La Roche J."/>
            <person name="Lindquist E."/>
            <person name="Lommer M."/>
            <person name="Martin-Jezequel V."/>
            <person name="Lopez P.J."/>
            <person name="Lucas S."/>
            <person name="Mangogna M."/>
            <person name="McGinnis K."/>
            <person name="Medlin L.K."/>
            <person name="Montsant A."/>
            <person name="Oudot-Le Secq M.P."/>
            <person name="Napoli C."/>
            <person name="Obornik M."/>
            <person name="Parker M.S."/>
            <person name="Petit J.L."/>
            <person name="Porcel B.M."/>
            <person name="Poulsen N."/>
            <person name="Robison M."/>
            <person name="Rychlewski L."/>
            <person name="Rynearson T.A."/>
            <person name="Schmutz J."/>
            <person name="Shapiro H."/>
            <person name="Siaut M."/>
            <person name="Stanley M."/>
            <person name="Sussman M.R."/>
            <person name="Taylor A.R."/>
            <person name="Vardi A."/>
            <person name="von Dassow P."/>
            <person name="Vyverman W."/>
            <person name="Willis A."/>
            <person name="Wyrwicz L.S."/>
            <person name="Rokhsar D.S."/>
            <person name="Weissenbach J."/>
            <person name="Armbrust E.V."/>
            <person name="Green B.R."/>
            <person name="Van de Peer Y."/>
            <person name="Grigoriev I.V."/>
        </authorList>
    </citation>
    <scope>NUCLEOTIDE SEQUENCE [LARGE SCALE GENOMIC DNA]</scope>
    <source>
        <strain evidence="3 4">CCMP1335</strain>
    </source>
</reference>
<dbReference type="SMART" id="SM00612">
    <property type="entry name" value="Kelch"/>
    <property type="match status" value="5"/>
</dbReference>
<dbReference type="HOGENOM" id="CLU_408575_0_0_1"/>
<proteinExistence type="predicted"/>
<evidence type="ECO:0000256" key="2">
    <source>
        <dbReference type="ARBA" id="ARBA00022737"/>
    </source>
</evidence>
<dbReference type="Pfam" id="PF01344">
    <property type="entry name" value="Kelch_1"/>
    <property type="match status" value="2"/>
</dbReference>